<organism evidence="10 11">
    <name type="scientific">Microcystis aeruginosa NIES-2520</name>
    <dbReference type="NCBI Taxonomy" id="2303982"/>
    <lineage>
        <taxon>Bacteria</taxon>
        <taxon>Bacillati</taxon>
        <taxon>Cyanobacteriota</taxon>
        <taxon>Cyanophyceae</taxon>
        <taxon>Oscillatoriophycideae</taxon>
        <taxon>Chroococcales</taxon>
        <taxon>Microcystaceae</taxon>
        <taxon>Microcystis</taxon>
    </lineage>
</organism>
<comment type="subcellular location">
    <subcellularLocation>
        <location evidence="1 9">Cell membrane</location>
        <topology evidence="1 9">Multi-pass membrane protein</topology>
    </subcellularLocation>
</comment>
<keyword evidence="7 9" id="KW-1133">Transmembrane helix</keyword>
<dbReference type="Pfam" id="PF03186">
    <property type="entry name" value="CobD_Cbib"/>
    <property type="match status" value="1"/>
</dbReference>
<dbReference type="Proteomes" id="UP000324917">
    <property type="component" value="Unassembled WGS sequence"/>
</dbReference>
<dbReference type="HAMAP" id="MF_00024">
    <property type="entry name" value="CobD_CbiB"/>
    <property type="match status" value="1"/>
</dbReference>
<evidence type="ECO:0000256" key="1">
    <source>
        <dbReference type="ARBA" id="ARBA00004651"/>
    </source>
</evidence>
<keyword evidence="4 9" id="KW-1003">Cell membrane</keyword>
<gene>
    <name evidence="10" type="primary">cobD_2</name>
    <name evidence="9" type="synonym">cobD</name>
    <name evidence="10" type="ORF">MiTe_03333</name>
</gene>
<dbReference type="InterPro" id="IPR004485">
    <property type="entry name" value="Cobalamin_biosynth_CobD/CbiB"/>
</dbReference>
<evidence type="ECO:0000313" key="11">
    <source>
        <dbReference type="Proteomes" id="UP000324917"/>
    </source>
</evidence>
<proteinExistence type="inferred from homology"/>
<evidence type="ECO:0000256" key="2">
    <source>
        <dbReference type="ARBA" id="ARBA00004953"/>
    </source>
</evidence>
<keyword evidence="5 9" id="KW-0169">Cobalamin biosynthesis</keyword>
<evidence type="ECO:0000313" key="10">
    <source>
        <dbReference type="EMBL" id="GCA76487.1"/>
    </source>
</evidence>
<comment type="caution">
    <text evidence="9">Lacks conserved residue(s) required for the propagation of feature annotation.</text>
</comment>
<comment type="function">
    <text evidence="9">Converts cobyric acid to cobinamide by the addition of aminopropanol on the F carboxylic group.</text>
</comment>
<keyword evidence="8 9" id="KW-0472">Membrane</keyword>
<feature type="transmembrane region" description="Helical" evidence="9">
    <location>
        <begin position="308"/>
        <end position="325"/>
    </location>
</feature>
<dbReference type="EMBL" id="BHVP01000075">
    <property type="protein sequence ID" value="GCA76487.1"/>
    <property type="molecule type" value="Genomic_DNA"/>
</dbReference>
<dbReference type="GO" id="GO:0048472">
    <property type="term" value="F:threonine-phosphate decarboxylase activity"/>
    <property type="evidence" value="ECO:0007669"/>
    <property type="project" value="InterPro"/>
</dbReference>
<dbReference type="AlphaFoldDB" id="A0A5A5RTT1"/>
<keyword evidence="6 9" id="KW-0812">Transmembrane</keyword>
<name>A0A5A5RTT1_MICAE</name>
<accession>A0A5A5RTT1</accession>
<evidence type="ECO:0000256" key="4">
    <source>
        <dbReference type="ARBA" id="ARBA00022475"/>
    </source>
</evidence>
<comment type="caution">
    <text evidence="10">The sequence shown here is derived from an EMBL/GenBank/DDBJ whole genome shotgun (WGS) entry which is preliminary data.</text>
</comment>
<evidence type="ECO:0000256" key="6">
    <source>
        <dbReference type="ARBA" id="ARBA00022692"/>
    </source>
</evidence>
<sequence>MVKETATAIILVLGAVLDYLIGDPWGWIHPVQVMGAIIAVATKVILNWTREKICQRLAGIILGLGLIILAGVLTWLGIQWLGQVNLLLSCLVQMILLASCLAGRSLRRAAETVIAPLQAENITLARCQLSLYVGRDTDNLGREEILRALLETVSENGVDGVTAPLFYALLGAFLGVGPVPLACAYKAASTLDSMIGYRRPPYTHIGWFSAKSEDVLTWLPCRLTVLTLALISGRPGWVLSICWRDARRDPSPNSGWSECVYGAILGVQLGGKNQYRGQIVEKPLLGDNLNPITVKTVEQALNLTRTCVLLWLAIAVSCLIARDFAQF</sequence>
<protein>
    <recommendedName>
        <fullName evidence="9">Cobalamin biosynthesis protein CobD</fullName>
    </recommendedName>
</protein>
<evidence type="ECO:0000256" key="8">
    <source>
        <dbReference type="ARBA" id="ARBA00023136"/>
    </source>
</evidence>
<evidence type="ECO:0000256" key="3">
    <source>
        <dbReference type="ARBA" id="ARBA00006263"/>
    </source>
</evidence>
<dbReference type="GO" id="GO:0005886">
    <property type="term" value="C:plasma membrane"/>
    <property type="evidence" value="ECO:0007669"/>
    <property type="project" value="UniProtKB-SubCell"/>
</dbReference>
<comment type="similarity">
    <text evidence="3 9">Belongs to the CobD/CbiB family.</text>
</comment>
<dbReference type="PANTHER" id="PTHR34308">
    <property type="entry name" value="COBALAMIN BIOSYNTHESIS PROTEIN CBIB"/>
    <property type="match status" value="1"/>
</dbReference>
<dbReference type="GO" id="GO:0009236">
    <property type="term" value="P:cobalamin biosynthetic process"/>
    <property type="evidence" value="ECO:0007669"/>
    <property type="project" value="UniProtKB-UniRule"/>
</dbReference>
<evidence type="ECO:0000256" key="9">
    <source>
        <dbReference type="HAMAP-Rule" id="MF_00024"/>
    </source>
</evidence>
<dbReference type="PANTHER" id="PTHR34308:SF1">
    <property type="entry name" value="COBALAMIN BIOSYNTHESIS PROTEIN CBIB"/>
    <property type="match status" value="1"/>
</dbReference>
<feature type="transmembrane region" description="Helical" evidence="9">
    <location>
        <begin position="58"/>
        <end position="78"/>
    </location>
</feature>
<dbReference type="UniPathway" id="UPA00148"/>
<reference evidence="10 11" key="1">
    <citation type="submission" date="2018-09" db="EMBL/GenBank/DDBJ databases">
        <title>Evolutionary history of phycoerythrin pigmentation in the water bloom-forming cyanobacterium Microcystis aeruginosa.</title>
        <authorList>
            <person name="Tanabe Y."/>
            <person name="Tanabe Y."/>
            <person name="Yamaguchi H."/>
        </authorList>
    </citation>
    <scope>NUCLEOTIDE SEQUENCE [LARGE SCALE GENOMIC DNA]</scope>
    <source>
        <strain evidence="10 11">NIES-2520</strain>
    </source>
</reference>
<feature type="transmembrane region" description="Helical" evidence="9">
    <location>
        <begin position="27"/>
        <end position="46"/>
    </location>
</feature>
<evidence type="ECO:0000256" key="5">
    <source>
        <dbReference type="ARBA" id="ARBA00022573"/>
    </source>
</evidence>
<comment type="pathway">
    <text evidence="2 9">Cofactor biosynthesis; adenosylcobalamin biosynthesis.</text>
</comment>
<evidence type="ECO:0000256" key="7">
    <source>
        <dbReference type="ARBA" id="ARBA00022989"/>
    </source>
</evidence>
<dbReference type="GO" id="GO:0015420">
    <property type="term" value="F:ABC-type vitamin B12 transporter activity"/>
    <property type="evidence" value="ECO:0007669"/>
    <property type="project" value="UniProtKB-UniRule"/>
</dbReference>
<dbReference type="NCBIfam" id="TIGR00380">
    <property type="entry name" value="cobal_cbiB"/>
    <property type="match status" value="1"/>
</dbReference>